<name>A0A2N3QKP3_9BIFI</name>
<gene>
    <name evidence="6" type="ORF">CQR47_0849</name>
</gene>
<dbReference type="PANTHER" id="PTHR19211:SF14">
    <property type="entry name" value="ATP-BINDING CASSETTE SUB-FAMILY F MEMBER 1"/>
    <property type="match status" value="1"/>
</dbReference>
<dbReference type="InterPro" id="IPR027417">
    <property type="entry name" value="P-loop_NTPase"/>
</dbReference>
<reference evidence="6 7" key="1">
    <citation type="submission" date="2017-10" db="EMBL/GenBank/DDBJ databases">
        <title>Bifidobacterium genomics.</title>
        <authorList>
            <person name="Lugli G.A."/>
            <person name="Milani C."/>
            <person name="Mancabelli L."/>
        </authorList>
    </citation>
    <scope>NUCLEOTIDE SEQUENCE [LARGE SCALE GENOMIC DNA]</scope>
    <source>
        <strain evidence="6 7">1542B</strain>
    </source>
</reference>
<dbReference type="Proteomes" id="UP000233727">
    <property type="component" value="Unassembled WGS sequence"/>
</dbReference>
<dbReference type="SUPFAM" id="SSF52540">
    <property type="entry name" value="P-loop containing nucleoside triphosphate hydrolases"/>
    <property type="match status" value="2"/>
</dbReference>
<dbReference type="GO" id="GO:0005524">
    <property type="term" value="F:ATP binding"/>
    <property type="evidence" value="ECO:0007669"/>
    <property type="project" value="UniProtKB-KW"/>
</dbReference>
<evidence type="ECO:0000259" key="5">
    <source>
        <dbReference type="PROSITE" id="PS50893"/>
    </source>
</evidence>
<dbReference type="InterPro" id="IPR050611">
    <property type="entry name" value="ABCF"/>
</dbReference>
<evidence type="ECO:0000256" key="2">
    <source>
        <dbReference type="ARBA" id="ARBA00022741"/>
    </source>
</evidence>
<keyword evidence="1" id="KW-0677">Repeat</keyword>
<sequence length="645" mass="68084">MSVVSHGGSVASAVQVFLKRSFYGVTIMPHASADAPSSVSVSIDHGMSITALNLSHITYTYPGAPEPIFEDVTVTFAPGWTAVLGDNGIGKSMLMHIARGALTPERGQVSPSDAVIAFCPQDVAAVSDNLDDFSADWSPETIAIRDTLGIEDDWPYRYDTLSGGERKRLQIACALAAHPDVLILDEPTNHVDAPTRNAIAQAMLDFTGQRHALTTTAIPTANGQHHEESNGKETATLPAPRRGRVGIVVSHDIELIDQVAMRCACFERRHVGHSNITVVTMRPGNYTAALADATAQQAGERHALDQASKEAARLQRESASRRHDAALAATSWRANRTIDRKDHDARNAAKLAKMTSVDGSAGSAQARLDAWVEAARQAADSITVAAKRYDGDLAAFAGIEPSHATELVRLDAGVIPFGASAVQVPAQSGDPVAGAGGESSNTAEVGKSGKPIDIAQSAGTTGAASDIPVTAHAWHTPDGVRIPVLSVGPNDHIGIIGPNGAGKTTILSTLLAQLDAQLFDVPRLVIAQNTTSDDAHAALDQLAQLTPTDRGDVLSAMAQLNADPDRIIAASSEPSPGELRKLLLCLGVTRHPHLIIMDEPTNHLDLHSRQALARALAAYRGAVIVVSHDMPFLRETVTQLLQVHA</sequence>
<feature type="region of interest" description="Disordered" evidence="4">
    <location>
        <begin position="428"/>
        <end position="449"/>
    </location>
</feature>
<dbReference type="InterPro" id="IPR017871">
    <property type="entry name" value="ABC_transporter-like_CS"/>
</dbReference>
<evidence type="ECO:0000256" key="1">
    <source>
        <dbReference type="ARBA" id="ARBA00022737"/>
    </source>
</evidence>
<proteinExistence type="predicted"/>
<keyword evidence="3 6" id="KW-0067">ATP-binding</keyword>
<accession>A0A2N3QKP3</accession>
<dbReference type="STRING" id="33905.BTHE_1093"/>
<dbReference type="SMART" id="SM00382">
    <property type="entry name" value="AAA"/>
    <property type="match status" value="2"/>
</dbReference>
<evidence type="ECO:0000313" key="7">
    <source>
        <dbReference type="Proteomes" id="UP000233727"/>
    </source>
</evidence>
<comment type="caution">
    <text evidence="6">The sequence shown here is derived from an EMBL/GenBank/DDBJ whole genome shotgun (WGS) entry which is preliminary data.</text>
</comment>
<dbReference type="InterPro" id="IPR003593">
    <property type="entry name" value="AAA+_ATPase"/>
</dbReference>
<keyword evidence="2" id="KW-0547">Nucleotide-binding</keyword>
<feature type="domain" description="ABC transporter" evidence="5">
    <location>
        <begin position="52"/>
        <end position="317"/>
    </location>
</feature>
<dbReference type="PANTHER" id="PTHR19211">
    <property type="entry name" value="ATP-BINDING TRANSPORT PROTEIN-RELATED"/>
    <property type="match status" value="1"/>
</dbReference>
<dbReference type="PROSITE" id="PS00211">
    <property type="entry name" value="ABC_TRANSPORTER_1"/>
    <property type="match status" value="1"/>
</dbReference>
<dbReference type="AlphaFoldDB" id="A0A2N3QKP3"/>
<dbReference type="Gene3D" id="3.40.50.300">
    <property type="entry name" value="P-loop containing nucleotide triphosphate hydrolases"/>
    <property type="match status" value="2"/>
</dbReference>
<organism evidence="6 7">
    <name type="scientific">Bifidobacterium thermophilum</name>
    <dbReference type="NCBI Taxonomy" id="33905"/>
    <lineage>
        <taxon>Bacteria</taxon>
        <taxon>Bacillati</taxon>
        <taxon>Actinomycetota</taxon>
        <taxon>Actinomycetes</taxon>
        <taxon>Bifidobacteriales</taxon>
        <taxon>Bifidobacteriaceae</taxon>
        <taxon>Bifidobacterium</taxon>
    </lineage>
</organism>
<dbReference type="InterPro" id="IPR003439">
    <property type="entry name" value="ABC_transporter-like_ATP-bd"/>
</dbReference>
<dbReference type="PROSITE" id="PS50893">
    <property type="entry name" value="ABC_TRANSPORTER_2"/>
    <property type="match status" value="1"/>
</dbReference>
<dbReference type="EMBL" id="PCGY01000012">
    <property type="protein sequence ID" value="PKU92253.1"/>
    <property type="molecule type" value="Genomic_DNA"/>
</dbReference>
<evidence type="ECO:0000256" key="4">
    <source>
        <dbReference type="SAM" id="MobiDB-lite"/>
    </source>
</evidence>
<evidence type="ECO:0000256" key="3">
    <source>
        <dbReference type="ARBA" id="ARBA00022840"/>
    </source>
</evidence>
<dbReference type="Pfam" id="PF00005">
    <property type="entry name" value="ABC_tran"/>
    <property type="match status" value="2"/>
</dbReference>
<evidence type="ECO:0000313" key="6">
    <source>
        <dbReference type="EMBL" id="PKU92253.1"/>
    </source>
</evidence>
<dbReference type="GO" id="GO:0016887">
    <property type="term" value="F:ATP hydrolysis activity"/>
    <property type="evidence" value="ECO:0007669"/>
    <property type="project" value="InterPro"/>
</dbReference>
<protein>
    <submittedName>
        <fullName evidence="6">ABC transporter ATP-binding protein</fullName>
    </submittedName>
</protein>